<dbReference type="EMBL" id="CAFBIY010000102">
    <property type="protein sequence ID" value="CAB4851906.1"/>
    <property type="molecule type" value="Genomic_DNA"/>
</dbReference>
<dbReference type="EMBL" id="CAESGF010000007">
    <property type="protein sequence ID" value="CAB4363710.1"/>
    <property type="molecule type" value="Genomic_DNA"/>
</dbReference>
<dbReference type="EMBL" id="CAFBMT010000007">
    <property type="protein sequence ID" value="CAB4931757.1"/>
    <property type="molecule type" value="Genomic_DNA"/>
</dbReference>
<sequence length="116" mass="12430">MMKRLTWFLGGAAAGIAGLGLAKRKVKEVSADLAPMQVAKKAGVRVREAIADGKRAMKAKEAEMRARMDGTVSTLADDLDDGDAVFVDGQPVEPGKVIVLRQVREERGAGGRRRRA</sequence>
<name>A0A6J6R1L8_9ZZZZ</name>
<gene>
    <name evidence="2" type="ORF">UFOPK2656_01097</name>
    <name evidence="3" type="ORF">UFOPK3099_02978</name>
    <name evidence="4" type="ORF">UFOPK3267_01793</name>
    <name evidence="5" type="ORF">UFOPK3651_01527</name>
    <name evidence="6" type="ORF">UFOPK3931_01274</name>
    <name evidence="1" type="ORF">UFOPK4189_01486</name>
</gene>
<dbReference type="EMBL" id="CAFBOL010000027">
    <property type="protein sequence ID" value="CAB4987869.1"/>
    <property type="molecule type" value="Genomic_DNA"/>
</dbReference>
<evidence type="ECO:0000313" key="1">
    <source>
        <dbReference type="EMBL" id="CAB4363710.1"/>
    </source>
</evidence>
<organism evidence="2">
    <name type="scientific">freshwater metagenome</name>
    <dbReference type="NCBI Taxonomy" id="449393"/>
    <lineage>
        <taxon>unclassified sequences</taxon>
        <taxon>metagenomes</taxon>
        <taxon>ecological metagenomes</taxon>
    </lineage>
</organism>
<protein>
    <submittedName>
        <fullName evidence="2">Unannotated protein</fullName>
    </submittedName>
</protein>
<accession>A0A6J6R1L8</accession>
<dbReference type="AlphaFoldDB" id="A0A6J6R1L8"/>
<dbReference type="EMBL" id="CAEZYF010000005">
    <property type="protein sequence ID" value="CAB4717851.1"/>
    <property type="molecule type" value="Genomic_DNA"/>
</dbReference>
<evidence type="ECO:0000313" key="4">
    <source>
        <dbReference type="EMBL" id="CAB4851906.1"/>
    </source>
</evidence>
<evidence type="ECO:0000313" key="6">
    <source>
        <dbReference type="EMBL" id="CAB4987869.1"/>
    </source>
</evidence>
<evidence type="ECO:0000313" key="3">
    <source>
        <dbReference type="EMBL" id="CAB4836052.1"/>
    </source>
</evidence>
<reference evidence="2" key="1">
    <citation type="submission" date="2020-05" db="EMBL/GenBank/DDBJ databases">
        <authorList>
            <person name="Chiriac C."/>
            <person name="Salcher M."/>
            <person name="Ghai R."/>
            <person name="Kavagutti S V."/>
        </authorList>
    </citation>
    <scope>NUCLEOTIDE SEQUENCE</scope>
</reference>
<proteinExistence type="predicted"/>
<dbReference type="EMBL" id="CAFAAV010000361">
    <property type="protein sequence ID" value="CAB4836052.1"/>
    <property type="molecule type" value="Genomic_DNA"/>
</dbReference>
<evidence type="ECO:0000313" key="2">
    <source>
        <dbReference type="EMBL" id="CAB4717851.1"/>
    </source>
</evidence>
<evidence type="ECO:0000313" key="5">
    <source>
        <dbReference type="EMBL" id="CAB4931757.1"/>
    </source>
</evidence>